<protein>
    <submittedName>
        <fullName evidence="3">Transmembrane protein, putative</fullName>
    </submittedName>
</protein>
<feature type="compositionally biased region" description="Gly residues" evidence="1">
    <location>
        <begin position="94"/>
        <end position="106"/>
    </location>
</feature>
<gene>
    <name evidence="3" type="ORF">BSAL_85915</name>
</gene>
<feature type="transmembrane region" description="Helical" evidence="2">
    <location>
        <begin position="226"/>
        <end position="248"/>
    </location>
</feature>
<feature type="transmembrane region" description="Helical" evidence="2">
    <location>
        <begin position="348"/>
        <end position="376"/>
    </location>
</feature>
<sequence>MVREAEVDESSDNPKDNQIPLLREQQNDDGNINVITSTQSSNNNNRNQTEGPSSRKSSSSRRQTMTQGGTFDDRRSGADGTPTNKESRLSSSKAGGGGDGQGGGEGSPASSFATVGLGFLDELDEATSAAMYHEMTLARRSIIYGAVKRSAVALLCTPFVGTILIGVGLQERKRRIVTMNPSDWQVLCWIGFCAQASLFAPLTNLISTDARDVLVNQLRADADFLGPFIVFGATSIYFVATVVGYIAFSTKQRIHSYERPRDAGVIYSARKLQRNKGNELLENIERIKLQIQEDTTLPTWIVLFLSTATGFGQMMSLRVCKWSELSNYDPTVCRDDILTFTAPGFNNIYYHIASTFWLLTFTALTGTIYLALMWYYQQLQHIEKFTYFTKGGGNSAGKGKTPSSPVNSSGGGSPVGSANYFGDASYGSISPGGSPPVSPRGSSAGSPTSSRIKKKQMEIAKDLFSPKHLSLWISVWKELLRDLRERPTMQAMTLTTVISCILCGTTTIIYVLFDNIYEGSAVAEFTPGCIAVFVFCCTAFGGFLFITVRLQYVVDYQVKGISETQTNVQRQLEAEMQHVGQQMESERKYASSMHVGVREADALRFKMLRAKVNVLQALDTVLRTSESKPKLLGMSLETIRWGIIIVGLVVMNVAFFVLYRSKCGG</sequence>
<keyword evidence="2 3" id="KW-0812">Transmembrane</keyword>
<proteinExistence type="predicted"/>
<feature type="transmembrane region" description="Helical" evidence="2">
    <location>
        <begin position="638"/>
        <end position="659"/>
    </location>
</feature>
<keyword evidence="2" id="KW-0472">Membrane</keyword>
<evidence type="ECO:0000313" key="4">
    <source>
        <dbReference type="Proteomes" id="UP000051952"/>
    </source>
</evidence>
<keyword evidence="2" id="KW-1133">Transmembrane helix</keyword>
<feature type="transmembrane region" description="Helical" evidence="2">
    <location>
        <begin position="525"/>
        <end position="546"/>
    </location>
</feature>
<feature type="transmembrane region" description="Helical" evidence="2">
    <location>
        <begin position="186"/>
        <end position="206"/>
    </location>
</feature>
<feature type="transmembrane region" description="Helical" evidence="2">
    <location>
        <begin position="297"/>
        <end position="315"/>
    </location>
</feature>
<keyword evidence="4" id="KW-1185">Reference proteome</keyword>
<reference evidence="4" key="1">
    <citation type="submission" date="2015-09" db="EMBL/GenBank/DDBJ databases">
        <authorList>
            <consortium name="Pathogen Informatics"/>
        </authorList>
    </citation>
    <scope>NUCLEOTIDE SEQUENCE [LARGE SCALE GENOMIC DNA]</scope>
    <source>
        <strain evidence="4">Lake Konstanz</strain>
    </source>
</reference>
<evidence type="ECO:0000256" key="2">
    <source>
        <dbReference type="SAM" id="Phobius"/>
    </source>
</evidence>
<feature type="transmembrane region" description="Helical" evidence="2">
    <location>
        <begin position="142"/>
        <end position="165"/>
    </location>
</feature>
<feature type="region of interest" description="Disordered" evidence="1">
    <location>
        <begin position="431"/>
        <end position="452"/>
    </location>
</feature>
<feature type="transmembrane region" description="Helical" evidence="2">
    <location>
        <begin position="491"/>
        <end position="513"/>
    </location>
</feature>
<accession>A0A0S4J101</accession>
<name>A0A0S4J101_BODSA</name>
<evidence type="ECO:0000313" key="3">
    <source>
        <dbReference type="EMBL" id="CUG78767.1"/>
    </source>
</evidence>
<evidence type="ECO:0000256" key="1">
    <source>
        <dbReference type="SAM" id="MobiDB-lite"/>
    </source>
</evidence>
<dbReference type="EMBL" id="CYKH01001024">
    <property type="protein sequence ID" value="CUG78767.1"/>
    <property type="molecule type" value="Genomic_DNA"/>
</dbReference>
<feature type="compositionally biased region" description="Acidic residues" evidence="1">
    <location>
        <begin position="1"/>
        <end position="11"/>
    </location>
</feature>
<organism evidence="3 4">
    <name type="scientific">Bodo saltans</name>
    <name type="common">Flagellated protozoan</name>
    <dbReference type="NCBI Taxonomy" id="75058"/>
    <lineage>
        <taxon>Eukaryota</taxon>
        <taxon>Discoba</taxon>
        <taxon>Euglenozoa</taxon>
        <taxon>Kinetoplastea</taxon>
        <taxon>Metakinetoplastina</taxon>
        <taxon>Eubodonida</taxon>
        <taxon>Bodonidae</taxon>
        <taxon>Bodo</taxon>
    </lineage>
</organism>
<feature type="region of interest" description="Disordered" evidence="1">
    <location>
        <begin position="1"/>
        <end position="108"/>
    </location>
</feature>
<feature type="compositionally biased region" description="Low complexity" evidence="1">
    <location>
        <begin position="31"/>
        <end position="62"/>
    </location>
</feature>
<dbReference type="AlphaFoldDB" id="A0A0S4J101"/>
<dbReference type="Proteomes" id="UP000051952">
    <property type="component" value="Unassembled WGS sequence"/>
</dbReference>
<dbReference type="VEuPathDB" id="TriTrypDB:BSAL_85915"/>